<accession>A0ABS4XSI8</accession>
<evidence type="ECO:0000313" key="1">
    <source>
        <dbReference type="EMBL" id="MBP2399345.1"/>
    </source>
</evidence>
<dbReference type="EMBL" id="JAGIOJ010000001">
    <property type="protein sequence ID" value="MBP2399345.1"/>
    <property type="molecule type" value="Genomic_DNA"/>
</dbReference>
<protein>
    <recommendedName>
        <fullName evidence="3">Ig-like domain-containing protein</fullName>
    </recommendedName>
</protein>
<proteinExistence type="predicted"/>
<evidence type="ECO:0008006" key="3">
    <source>
        <dbReference type="Google" id="ProtNLM"/>
    </source>
</evidence>
<gene>
    <name evidence="1" type="ORF">JOF39_002426</name>
</gene>
<organism evidence="1 2">
    <name type="scientific">Glutamicibacter protophormiae</name>
    <name type="common">Brevibacterium protophormiae</name>
    <dbReference type="NCBI Taxonomy" id="37930"/>
    <lineage>
        <taxon>Bacteria</taxon>
        <taxon>Bacillati</taxon>
        <taxon>Actinomycetota</taxon>
        <taxon>Actinomycetes</taxon>
        <taxon>Micrococcales</taxon>
        <taxon>Micrococcaceae</taxon>
        <taxon>Glutamicibacter</taxon>
    </lineage>
</organism>
<keyword evidence="2" id="KW-1185">Reference proteome</keyword>
<dbReference type="RefSeq" id="WP_188947936.1">
    <property type="nucleotide sequence ID" value="NZ_BMPH01000004.1"/>
</dbReference>
<sequence length="699" mass="76629">MLTTAVACGLIVGNSIPPVAFAVGETAQATFIGDKDPEGYFCPDETVQAGQISDFAFWKLNFEAELKYQWYRNGAPIRNETDERYVVSNGDLGKELNVAVTVYSSTADGMKKVLTVDGSDRLVKPCAVKASGDDEPVLSSGRSRVGDTIKLWYYSDREASVDYSWIRVSDGVVISKEPSLTLSVREYGEEIQLLAVFTKPGAWDVTKTFWPFTVNSGDLKALARPKISGELKVGSTVKIVDGKYNAPSVWMSEIQWFRDGQKIPNANERTYKLNASDAGKSMYATMNLNAEAYSGVNSWVESTDPVYGGNLEASEAPRVTGKMSWNSMLTATTGTWKIKPTSYSYQWYRNGKAIKNAIKSTYRSSPDDVGKKITVRVIAKRKGFGTGQAASNQVTVSGTTLSAKSKPKVTGTFRQNQTLKVSNGTWNAKPSSYSYSWYRNGKKISGATKSSYKLSPKDVGKKISVRVVAKRSGFKSGSFETKKTNVAPVLLKVSKKPKVSGSAKFGSTLKVSNGLWSKTPTSYSYSWYRNGKKISGANKKTYKLTSADVGKKISVRVVAKRKGYDNGQYATAAKKISAASFNKISKPTISGKAAYGKTLTANPGKSTPKATSYSYQWYRDGSPIKGATKKKYKAKYADVYSDLTVKVTSKRSGYKSSSRTSSAVWIWDEYDYDYDYGGSSSGKEPNRCYLPGGQSYYYC</sequence>
<name>A0ABS4XSI8_GLUPR</name>
<dbReference type="Proteomes" id="UP001195422">
    <property type="component" value="Unassembled WGS sequence"/>
</dbReference>
<evidence type="ECO:0000313" key="2">
    <source>
        <dbReference type="Proteomes" id="UP001195422"/>
    </source>
</evidence>
<reference evidence="1 2" key="1">
    <citation type="submission" date="2021-03" db="EMBL/GenBank/DDBJ databases">
        <title>Sequencing the genomes of 1000 actinobacteria strains.</title>
        <authorList>
            <person name="Klenk H.-P."/>
        </authorList>
    </citation>
    <scope>NUCLEOTIDE SEQUENCE [LARGE SCALE GENOMIC DNA]</scope>
    <source>
        <strain evidence="1 2">DSM 20168</strain>
    </source>
</reference>
<dbReference type="Gene3D" id="2.60.40.2700">
    <property type="match status" value="6"/>
</dbReference>
<comment type="caution">
    <text evidence="1">The sequence shown here is derived from an EMBL/GenBank/DDBJ whole genome shotgun (WGS) entry which is preliminary data.</text>
</comment>